<dbReference type="NCBIfam" id="TIGR02364">
    <property type="entry name" value="dha_pts"/>
    <property type="match status" value="1"/>
</dbReference>
<comment type="catalytic activity">
    <reaction evidence="2">
        <text>dihydroxyacetone + phosphoenolpyruvate = dihydroxyacetone phosphate + pyruvate</text>
        <dbReference type="Rhea" id="RHEA:18381"/>
        <dbReference type="ChEBI" id="CHEBI:15361"/>
        <dbReference type="ChEBI" id="CHEBI:16016"/>
        <dbReference type="ChEBI" id="CHEBI:57642"/>
        <dbReference type="ChEBI" id="CHEBI:58702"/>
        <dbReference type="EC" id="2.7.1.121"/>
    </reaction>
</comment>
<dbReference type="InterPro" id="IPR012844">
    <property type="entry name" value="DhaM_N"/>
</dbReference>
<dbReference type="Gene3D" id="3.20.20.60">
    <property type="entry name" value="Phosphoenolpyruvate-binding domains"/>
    <property type="match status" value="1"/>
</dbReference>
<dbReference type="PROSITE" id="PS51096">
    <property type="entry name" value="PTS_EIIA_TYPE_4"/>
    <property type="match status" value="1"/>
</dbReference>
<dbReference type="InterPro" id="IPR036662">
    <property type="entry name" value="PTS_EIIA_man-typ_sf"/>
</dbReference>
<comment type="subunit">
    <text evidence="19">Homodimer. The dihydroxyacetone kinase complex is composed of a homodimer of DhaM, a homodimer of DhaK and the subunit DhaL.</text>
</comment>
<feature type="compositionally biased region" description="Low complexity" evidence="20">
    <location>
        <begin position="291"/>
        <end position="306"/>
    </location>
</feature>
<dbReference type="InterPro" id="IPR004701">
    <property type="entry name" value="PTS_EIIA_man-typ"/>
</dbReference>
<keyword evidence="15" id="KW-0598">Phosphotransferase system</keyword>
<sequence length="864" mass="88341">MTGLVVVSHSRALADAAVALASEMLHGSTTRIAVAAGLDAETFGTDATAIVDAIEKADDGQGVVVLMDLGSAVLSAELALELIDPEVRERTVLSAAPLVEGLMAAAVTAASGASPSDVAAEAAGALMPKRSALGVEDVSAGRENARPGGESAVVEVENPHGLHARPAARLVTEAGQFDAEVTLRNLDTGAGPASAISLSQVTGLAVRCGQHLEIDASGPDAQAAVEHLTTLARNRFGEEDAPASSTGRASTPAGRAAPDAGRAAPDAGRAASPAGRAAPDGRACRDHSTADRAAPTAGRAAPTAGRACRDHPALPASPGIAIGPVFTPAVVDIEPPDEQFDSADAQSARLRNALDAVRADIESLRTTTAQHSPADAAIFDAHLVMLDDPDLVAAALKRIESGVPASRAWAEAVAAVENEWRAVDDPYLRERAVDVHAVGQQVLRKLAGIPDATIDGTGILVVDDLLPAQAAVLDAEKVAGVILAGGSPTSHAAILARARGIPAVVAAGADVLAIEPGVTVALDGSTGEVVVEPDSQTLERLRSEASRAAERGELARVAAHESASTADGTRILVAANLGSVEDARAAAESGADGSGLVRTEFLYLDRAEPPTVDEQIDTYLAMADALGGQRITLRTLDVGGDKPLPFAPQPAEENPFLGLRGLRLALAEKTLFDDQLRAIVTVAHQTPISIMFPMVTTVDELLTAREHLDDAITSVGRGDPAGLEVGIMIEVPAAALKTAAFAPHVNFFSIGTNDLTQYTLAAERGNTSVAALADPLDPAVVTLINRVCRGAGPDRLVAVCGELAADETATDLLVALGVRELSVAPRAVPPIKQAVRGINVTANPRLVERCLEADTAASVRAALT</sequence>
<dbReference type="InterPro" id="IPR036637">
    <property type="entry name" value="Phosphohistidine_dom_sf"/>
</dbReference>
<dbReference type="InterPro" id="IPR015813">
    <property type="entry name" value="Pyrv/PenolPyrv_kinase-like_dom"/>
</dbReference>
<dbReference type="SUPFAM" id="SSF52009">
    <property type="entry name" value="Phosphohistidine domain"/>
    <property type="match status" value="1"/>
</dbReference>
<dbReference type="InterPro" id="IPR008731">
    <property type="entry name" value="PTS_EIN"/>
</dbReference>
<evidence type="ECO:0000259" key="21">
    <source>
        <dbReference type="PROSITE" id="PS51096"/>
    </source>
</evidence>
<dbReference type="InterPro" id="IPR040442">
    <property type="entry name" value="Pyrv_kinase-like_dom_sf"/>
</dbReference>
<dbReference type="PRINTS" id="PR00107">
    <property type="entry name" value="PHOSPHOCPHPR"/>
</dbReference>
<dbReference type="InterPro" id="IPR050499">
    <property type="entry name" value="PEP-utilizing_PTS_enzyme"/>
</dbReference>
<dbReference type="Gene3D" id="3.40.50.510">
    <property type="entry name" value="Phosphotransferase system, mannose-type IIA component"/>
    <property type="match status" value="1"/>
</dbReference>
<dbReference type="PROSITE" id="PS00369">
    <property type="entry name" value="PTS_HPR_HIS"/>
    <property type="match status" value="1"/>
</dbReference>
<dbReference type="PROSITE" id="PS51350">
    <property type="entry name" value="PTS_HPR_DOM"/>
    <property type="match status" value="1"/>
</dbReference>
<keyword evidence="24" id="KW-1185">Reference proteome</keyword>
<evidence type="ECO:0000256" key="5">
    <source>
        <dbReference type="ARBA" id="ARBA00003681"/>
    </source>
</evidence>
<dbReference type="Gene3D" id="1.10.274.10">
    <property type="entry name" value="PtsI, HPr-binding domain"/>
    <property type="match status" value="1"/>
</dbReference>
<dbReference type="InterPro" id="IPR008279">
    <property type="entry name" value="PEP-util_enz_mobile_dom"/>
</dbReference>
<dbReference type="SUPFAM" id="SSF55594">
    <property type="entry name" value="HPr-like"/>
    <property type="match status" value="1"/>
</dbReference>
<proteinExistence type="inferred from homology"/>
<evidence type="ECO:0000256" key="7">
    <source>
        <dbReference type="ARBA" id="ARBA00007837"/>
    </source>
</evidence>
<dbReference type="Gene3D" id="3.50.30.10">
    <property type="entry name" value="Phosphohistidine domain"/>
    <property type="match status" value="1"/>
</dbReference>
<dbReference type="NCBIfam" id="TIGR01417">
    <property type="entry name" value="PTS_I_fam"/>
    <property type="match status" value="1"/>
</dbReference>
<dbReference type="EMBL" id="LDTZ01000017">
    <property type="protein sequence ID" value="KNA91066.1"/>
    <property type="molecule type" value="Genomic_DNA"/>
</dbReference>
<evidence type="ECO:0000256" key="18">
    <source>
        <dbReference type="ARBA" id="ARBA00022842"/>
    </source>
</evidence>
<feature type="domain" description="HPr" evidence="22">
    <location>
        <begin position="149"/>
        <end position="239"/>
    </location>
</feature>
<dbReference type="InterPro" id="IPR000121">
    <property type="entry name" value="PEP_util_C"/>
</dbReference>
<keyword evidence="14" id="KW-0808">Transferase</keyword>
<gene>
    <name evidence="23" type="ORF">ABW18_12275</name>
</gene>
<comment type="cofactor">
    <cofactor evidence="3">
        <name>Mg(2+)</name>
        <dbReference type="ChEBI" id="CHEBI:18420"/>
    </cofactor>
</comment>
<evidence type="ECO:0000256" key="8">
    <source>
        <dbReference type="ARBA" id="ARBA00012095"/>
    </source>
</evidence>
<evidence type="ECO:0000256" key="1">
    <source>
        <dbReference type="ARBA" id="ARBA00000683"/>
    </source>
</evidence>
<evidence type="ECO:0000256" key="15">
    <source>
        <dbReference type="ARBA" id="ARBA00022683"/>
    </source>
</evidence>
<dbReference type="SUPFAM" id="SSF53062">
    <property type="entry name" value="PTS system fructose IIA component-like"/>
    <property type="match status" value="1"/>
</dbReference>
<evidence type="ECO:0000313" key="24">
    <source>
        <dbReference type="Proteomes" id="UP000037247"/>
    </source>
</evidence>
<dbReference type="PRINTS" id="PR01736">
    <property type="entry name" value="PHPHTRNFRASE"/>
</dbReference>
<dbReference type="InterPro" id="IPR036618">
    <property type="entry name" value="PtsI_HPr-bd_sf"/>
</dbReference>
<evidence type="ECO:0000256" key="14">
    <source>
        <dbReference type="ARBA" id="ARBA00022679"/>
    </source>
</evidence>
<evidence type="ECO:0000256" key="10">
    <source>
        <dbReference type="ARBA" id="ARBA00020422"/>
    </source>
</evidence>
<evidence type="ECO:0000256" key="3">
    <source>
        <dbReference type="ARBA" id="ARBA00001946"/>
    </source>
</evidence>
<dbReference type="InterPro" id="IPR000032">
    <property type="entry name" value="HPr-like"/>
</dbReference>
<evidence type="ECO:0000256" key="17">
    <source>
        <dbReference type="ARBA" id="ARBA00022777"/>
    </source>
</evidence>
<keyword evidence="17" id="KW-0418">Kinase</keyword>
<dbReference type="InterPro" id="IPR006318">
    <property type="entry name" value="PTS_EI-like"/>
</dbReference>
<dbReference type="Gene3D" id="3.30.1340.10">
    <property type="entry name" value="HPr-like"/>
    <property type="match status" value="1"/>
</dbReference>
<dbReference type="SUPFAM" id="SSF51621">
    <property type="entry name" value="Phosphoenolpyruvate/pyruvate domain"/>
    <property type="match status" value="1"/>
</dbReference>
<evidence type="ECO:0000259" key="22">
    <source>
        <dbReference type="PROSITE" id="PS51350"/>
    </source>
</evidence>
<dbReference type="PROSITE" id="PS00742">
    <property type="entry name" value="PEP_ENZYMES_2"/>
    <property type="match status" value="1"/>
</dbReference>
<comment type="catalytic activity">
    <reaction evidence="1">
        <text>L-histidyl-[protein] + phosphoenolpyruvate = N(pros)-phospho-L-histidyl-[protein] + pyruvate</text>
        <dbReference type="Rhea" id="RHEA:23880"/>
        <dbReference type="Rhea" id="RHEA-COMP:9745"/>
        <dbReference type="Rhea" id="RHEA-COMP:9746"/>
        <dbReference type="ChEBI" id="CHEBI:15361"/>
        <dbReference type="ChEBI" id="CHEBI:29979"/>
        <dbReference type="ChEBI" id="CHEBI:58702"/>
        <dbReference type="ChEBI" id="CHEBI:64837"/>
        <dbReference type="EC" id="2.7.3.9"/>
    </reaction>
</comment>
<dbReference type="InterPro" id="IPR001020">
    <property type="entry name" value="PTS_HPr_His_P_site"/>
</dbReference>
<dbReference type="Pfam" id="PF02896">
    <property type="entry name" value="PEP-utilizers_C"/>
    <property type="match status" value="1"/>
</dbReference>
<accession>A0ABR5IBJ5</accession>
<evidence type="ECO:0000256" key="6">
    <source>
        <dbReference type="ARBA" id="ARBA00004496"/>
    </source>
</evidence>
<dbReference type="InterPro" id="IPR035895">
    <property type="entry name" value="HPr-like_sf"/>
</dbReference>
<keyword evidence="16" id="KW-0479">Metal-binding</keyword>
<evidence type="ECO:0000256" key="19">
    <source>
        <dbReference type="ARBA" id="ARBA00046577"/>
    </source>
</evidence>
<feature type="region of interest" description="Disordered" evidence="20">
    <location>
        <begin position="238"/>
        <end position="312"/>
    </location>
</feature>
<dbReference type="SUPFAM" id="SSF47831">
    <property type="entry name" value="Enzyme I of the PEP:sugar phosphotransferase system HPr-binding (sub)domain"/>
    <property type="match status" value="1"/>
</dbReference>
<name>A0ABR5IBJ5_9ACTN</name>
<dbReference type="Pfam" id="PF05524">
    <property type="entry name" value="PEP-utilisers_N"/>
    <property type="match status" value="1"/>
</dbReference>
<dbReference type="Proteomes" id="UP000037247">
    <property type="component" value="Unassembled WGS sequence"/>
</dbReference>
<dbReference type="NCBIfam" id="TIGR01003">
    <property type="entry name" value="PTS_HPr_family"/>
    <property type="match status" value="1"/>
</dbReference>
<reference evidence="23 24" key="1">
    <citation type="submission" date="2015-05" db="EMBL/GenBank/DDBJ databases">
        <title>Draft genome sequence of the bacterium Gordonia jacobaea a new member of the Gordonia genus.</title>
        <authorList>
            <person name="Jimenez-Galisteo G."/>
            <person name="Dominguez A."/>
            <person name="Munoz E."/>
            <person name="Vinas M."/>
        </authorList>
    </citation>
    <scope>NUCLEOTIDE SEQUENCE [LARGE SCALE GENOMIC DNA]</scope>
    <source>
        <strain evidence="24">mv1</strain>
    </source>
</reference>
<keyword evidence="11" id="KW-0813">Transport</keyword>
<dbReference type="EC" id="2.7.3.9" evidence="9"/>
<evidence type="ECO:0000256" key="2">
    <source>
        <dbReference type="ARBA" id="ARBA00001113"/>
    </source>
</evidence>
<evidence type="ECO:0000256" key="9">
    <source>
        <dbReference type="ARBA" id="ARBA00012232"/>
    </source>
</evidence>
<dbReference type="PANTHER" id="PTHR46244">
    <property type="entry name" value="PHOSPHOENOLPYRUVATE-PROTEIN PHOSPHOTRANSFERASE"/>
    <property type="match status" value="1"/>
</dbReference>
<comment type="function">
    <text evidence="4">Component of the dihydroxyacetone kinase complex, which is responsible for the phosphoenolpyruvate (PEP)-dependent phosphorylation of dihydroxyacetone. DhaM serves as the phosphoryl donor. Is phosphorylated by phosphoenolpyruvate in an EI- and HPr-dependent reaction, and a phosphorelay system on histidine residues finally leads to phosphoryl transfer to DhaL and dihydroxyacetone.</text>
</comment>
<keyword evidence="13" id="KW-0762">Sugar transport</keyword>
<dbReference type="EC" id="2.7.1.121" evidence="8"/>
<evidence type="ECO:0000256" key="16">
    <source>
        <dbReference type="ARBA" id="ARBA00022723"/>
    </source>
</evidence>
<feature type="domain" description="PTS EIIA type-4" evidence="21">
    <location>
        <begin position="1"/>
        <end position="133"/>
    </location>
</feature>
<comment type="similarity">
    <text evidence="7">Belongs to the PEP-utilizing enzyme family.</text>
</comment>
<dbReference type="PANTHER" id="PTHR46244:SF6">
    <property type="entry name" value="PHOSPHOENOLPYRUVATE-PROTEIN PHOSPHOTRANSFERASE"/>
    <property type="match status" value="1"/>
</dbReference>
<evidence type="ECO:0000256" key="12">
    <source>
        <dbReference type="ARBA" id="ARBA00022490"/>
    </source>
</evidence>
<comment type="function">
    <text evidence="5">General (non sugar-specific) component of the phosphoenolpyruvate-dependent sugar phosphotransferase system (sugar PTS). This major carbohydrate active-transport system catalyzes the phosphorylation of incoming sugar substrates concomitantly with their translocation across the cell membrane. The phosphoryl group from phosphoenolpyruvate (PEP) is transferred to the phosphoryl carrier protein HPr by enzyme I. Phospho-HPr then transfers it to the PTS EIIA domain.</text>
</comment>
<dbReference type="InterPro" id="IPR023151">
    <property type="entry name" value="PEP_util_CS"/>
</dbReference>
<feature type="compositionally biased region" description="Low complexity" evidence="20">
    <location>
        <begin position="252"/>
        <end position="281"/>
    </location>
</feature>
<evidence type="ECO:0000256" key="11">
    <source>
        <dbReference type="ARBA" id="ARBA00022448"/>
    </source>
</evidence>
<keyword evidence="18" id="KW-0460">Magnesium</keyword>
<dbReference type="Pfam" id="PF00381">
    <property type="entry name" value="PTS-HPr"/>
    <property type="match status" value="1"/>
</dbReference>
<comment type="caution">
    <text evidence="23">The sequence shown here is derived from an EMBL/GenBank/DDBJ whole genome shotgun (WGS) entry which is preliminary data.</text>
</comment>
<evidence type="ECO:0000256" key="4">
    <source>
        <dbReference type="ARBA" id="ARBA00002788"/>
    </source>
</evidence>
<keyword evidence="12" id="KW-0963">Cytoplasm</keyword>
<dbReference type="RefSeq" id="WP_049699239.1">
    <property type="nucleotide sequence ID" value="NZ_LDTZ01000017.1"/>
</dbReference>
<dbReference type="Pfam" id="PF00391">
    <property type="entry name" value="PEP-utilizers"/>
    <property type="match status" value="1"/>
</dbReference>
<evidence type="ECO:0000313" key="23">
    <source>
        <dbReference type="EMBL" id="KNA91066.1"/>
    </source>
</evidence>
<dbReference type="CDD" id="cd00367">
    <property type="entry name" value="PTS-HPr_like"/>
    <property type="match status" value="1"/>
</dbReference>
<evidence type="ECO:0000256" key="13">
    <source>
        <dbReference type="ARBA" id="ARBA00022597"/>
    </source>
</evidence>
<comment type="subcellular location">
    <subcellularLocation>
        <location evidence="6">Cytoplasm</location>
    </subcellularLocation>
</comment>
<evidence type="ECO:0000256" key="20">
    <source>
        <dbReference type="SAM" id="MobiDB-lite"/>
    </source>
</evidence>
<protein>
    <recommendedName>
        <fullName evidence="10">Phosphocarrier protein HPr</fullName>
        <ecNumber evidence="8">2.7.1.121</ecNumber>
        <ecNumber evidence="9">2.7.3.9</ecNumber>
    </recommendedName>
</protein>
<organism evidence="23 24">
    <name type="scientific">Gordonia jacobaea</name>
    <dbReference type="NCBI Taxonomy" id="122202"/>
    <lineage>
        <taxon>Bacteria</taxon>
        <taxon>Bacillati</taxon>
        <taxon>Actinomycetota</taxon>
        <taxon>Actinomycetes</taxon>
        <taxon>Mycobacteriales</taxon>
        <taxon>Gordoniaceae</taxon>
        <taxon>Gordonia</taxon>
    </lineage>
</organism>
<dbReference type="Pfam" id="PF03610">
    <property type="entry name" value="EIIA-man"/>
    <property type="match status" value="1"/>
</dbReference>